<dbReference type="InterPro" id="IPR000871">
    <property type="entry name" value="Beta-lactam_class-A"/>
</dbReference>
<accession>A0A4V0YD37</accession>
<organism evidence="3 4">
    <name type="scientific">Microbacterium protaetiae</name>
    <dbReference type="NCBI Taxonomy" id="2509458"/>
    <lineage>
        <taxon>Bacteria</taxon>
        <taxon>Bacillati</taxon>
        <taxon>Actinomycetota</taxon>
        <taxon>Actinomycetes</taxon>
        <taxon>Micrococcales</taxon>
        <taxon>Microbacteriaceae</taxon>
        <taxon>Microbacterium</taxon>
    </lineage>
</organism>
<dbReference type="Gene3D" id="3.40.710.10">
    <property type="entry name" value="DD-peptidase/beta-lactamase superfamily"/>
    <property type="match status" value="1"/>
</dbReference>
<dbReference type="SUPFAM" id="SSF56601">
    <property type="entry name" value="beta-lactamase/transpeptidase-like"/>
    <property type="match status" value="1"/>
</dbReference>
<dbReference type="GO" id="GO:0030655">
    <property type="term" value="P:beta-lactam antibiotic catabolic process"/>
    <property type="evidence" value="ECO:0007669"/>
    <property type="project" value="InterPro"/>
</dbReference>
<dbReference type="Pfam" id="PF13354">
    <property type="entry name" value="Beta-lactamase2"/>
    <property type="match status" value="1"/>
</dbReference>
<dbReference type="GO" id="GO:0046677">
    <property type="term" value="P:response to antibiotic"/>
    <property type="evidence" value="ECO:0007669"/>
    <property type="project" value="InterPro"/>
</dbReference>
<evidence type="ECO:0000259" key="2">
    <source>
        <dbReference type="Pfam" id="PF13354"/>
    </source>
</evidence>
<dbReference type="OrthoDB" id="3673924at2"/>
<dbReference type="KEGG" id="mprt:ET475_04665"/>
<sequence length="316" mass="33418">MPLEHRGRTPVGTPPEPQRDTAPLRGTRRGNSRLPRRAAVGRRTFSSTLKALDELARSGAQVSVRIDDLDRGTPVLSGDDFVTLPVAGLGVVPLLVEVAAQIEAGTLDALEIVDRNAVDRVEGGGVWQHLKAPALPVADLAVLAAAAGDGTAANALITRVGLPAVRARIEQLGLARTALLDRFRDKRGPDDAPHVALGTTREFAQLFAALVNSEVVSAGVSAQVAEWLSLNHDLSLVASATGLDPFAHFNDEHGLLFINKTGQAPGVRAEAGVIAGPRAGLSYALTVCFDDLSISHRLRAHDAFRVLGVELMEFVF</sequence>
<dbReference type="PANTHER" id="PTHR35333:SF3">
    <property type="entry name" value="BETA-LACTAMASE-TYPE TRANSPEPTIDASE FOLD CONTAINING PROTEIN"/>
    <property type="match status" value="1"/>
</dbReference>
<dbReference type="InterPro" id="IPR045155">
    <property type="entry name" value="Beta-lactam_cat"/>
</dbReference>
<dbReference type="PANTHER" id="PTHR35333">
    <property type="entry name" value="BETA-LACTAMASE"/>
    <property type="match status" value="1"/>
</dbReference>
<proteinExistence type="predicted"/>
<evidence type="ECO:0000313" key="4">
    <source>
        <dbReference type="Proteomes" id="UP000293995"/>
    </source>
</evidence>
<feature type="domain" description="Beta-lactamase class A catalytic" evidence="2">
    <location>
        <begin position="64"/>
        <end position="288"/>
    </location>
</feature>
<dbReference type="AlphaFoldDB" id="A0A4V0YD37"/>
<protein>
    <submittedName>
        <fullName evidence="3">Serine hydrolase</fullName>
    </submittedName>
</protein>
<feature type="compositionally biased region" description="Basic residues" evidence="1">
    <location>
        <begin position="26"/>
        <end position="36"/>
    </location>
</feature>
<dbReference type="EMBL" id="CP035494">
    <property type="protein sequence ID" value="QAY59351.1"/>
    <property type="molecule type" value="Genomic_DNA"/>
</dbReference>
<keyword evidence="3" id="KW-0378">Hydrolase</keyword>
<dbReference type="Proteomes" id="UP000293995">
    <property type="component" value="Chromosome"/>
</dbReference>
<gene>
    <name evidence="3" type="ORF">ET475_04665</name>
</gene>
<reference evidence="3 4" key="1">
    <citation type="submission" date="2019-01" db="EMBL/GenBank/DDBJ databases">
        <title>Genome sequencing of strain DFW100M-13.</title>
        <authorList>
            <person name="Heo J."/>
            <person name="Kim S.-J."/>
            <person name="Kim J.-S."/>
            <person name="Hong S.-B."/>
            <person name="Kwon S.-W."/>
        </authorList>
    </citation>
    <scope>NUCLEOTIDE SEQUENCE [LARGE SCALE GENOMIC DNA]</scope>
    <source>
        <strain evidence="3 4">DFW100M-13</strain>
    </source>
</reference>
<feature type="region of interest" description="Disordered" evidence="1">
    <location>
        <begin position="1"/>
        <end position="36"/>
    </location>
</feature>
<evidence type="ECO:0000313" key="3">
    <source>
        <dbReference type="EMBL" id="QAY59351.1"/>
    </source>
</evidence>
<keyword evidence="4" id="KW-1185">Reference proteome</keyword>
<dbReference type="GO" id="GO:0008800">
    <property type="term" value="F:beta-lactamase activity"/>
    <property type="evidence" value="ECO:0007669"/>
    <property type="project" value="InterPro"/>
</dbReference>
<name>A0A4V0YD37_9MICO</name>
<dbReference type="InterPro" id="IPR012338">
    <property type="entry name" value="Beta-lactam/transpept-like"/>
</dbReference>
<evidence type="ECO:0000256" key="1">
    <source>
        <dbReference type="SAM" id="MobiDB-lite"/>
    </source>
</evidence>